<dbReference type="SUPFAM" id="SSF52096">
    <property type="entry name" value="ClpP/crotonase"/>
    <property type="match status" value="1"/>
</dbReference>
<keyword evidence="5" id="KW-0720">Serine protease</keyword>
<gene>
    <name evidence="7" type="ORF">PRL19_08780</name>
</gene>
<evidence type="ECO:0000313" key="8">
    <source>
        <dbReference type="Proteomes" id="UP001216899"/>
    </source>
</evidence>
<dbReference type="Gene3D" id="3.90.226.10">
    <property type="entry name" value="2-enoyl-CoA Hydratase, Chain A, domain 1"/>
    <property type="match status" value="1"/>
</dbReference>
<dbReference type="GO" id="GO:0006508">
    <property type="term" value="P:proteolysis"/>
    <property type="evidence" value="ECO:0007669"/>
    <property type="project" value="UniProtKB-KW"/>
</dbReference>
<dbReference type="Proteomes" id="UP001216899">
    <property type="component" value="Chromosome"/>
</dbReference>
<keyword evidence="4" id="KW-0378">Hydrolase</keyword>
<dbReference type="PANTHER" id="PTHR10381:SF70">
    <property type="entry name" value="ATP-DEPENDENT CLP PROTEASE PROTEOLYTIC SUBUNIT"/>
    <property type="match status" value="1"/>
</dbReference>
<dbReference type="GO" id="GO:0008233">
    <property type="term" value="F:peptidase activity"/>
    <property type="evidence" value="ECO:0007669"/>
    <property type="project" value="UniProtKB-KW"/>
</dbReference>
<dbReference type="EMBL" id="CP117466">
    <property type="protein sequence ID" value="WDA11414.1"/>
    <property type="molecule type" value="Genomic_DNA"/>
</dbReference>
<evidence type="ECO:0000256" key="5">
    <source>
        <dbReference type="ARBA" id="ARBA00022825"/>
    </source>
</evidence>
<dbReference type="CDD" id="cd07016">
    <property type="entry name" value="S14_ClpP_1"/>
    <property type="match status" value="1"/>
</dbReference>
<protein>
    <recommendedName>
        <fullName evidence="6">ATP-dependent Clp protease proteolytic subunit</fullName>
    </recommendedName>
</protein>
<keyword evidence="3 7" id="KW-0645">Protease</keyword>
<dbReference type="RefSeq" id="WP_273742670.1">
    <property type="nucleotide sequence ID" value="NZ_CP117466.1"/>
</dbReference>
<sequence length="279" mass="29473">MTLMKLPKADIAARPGLRSDVTPKSLTRWNPDVRSAADDTDATISVLDVIGEDYWGEGVTVKRIMAALRAIGDRDVTVNINSPGGNFFEGLAIYNALRDHPAKVTVNVLGVAASAASVIAMAGDEIFIARAGFLMIHNTWVIAAGDRHALTEVAEWLKPFDDVSADIYAARTGIDAKVIGDMLDRETWIAGSAAVAQGFADGLLAADEIDAGGDTQQRGDTRAEKKFDVMAHKAGVTRSEARELLAALKGGKPGAAPHGKPGAADTEEIRNLLSSLKSI</sequence>
<comment type="similarity">
    <text evidence="1 6">Belongs to the peptidase S14 family.</text>
</comment>
<dbReference type="Pfam" id="PF00574">
    <property type="entry name" value="CLP_protease"/>
    <property type="match status" value="1"/>
</dbReference>
<dbReference type="InterPro" id="IPR023562">
    <property type="entry name" value="ClpP/TepA"/>
</dbReference>
<proteinExistence type="inferred from homology"/>
<evidence type="ECO:0000256" key="2">
    <source>
        <dbReference type="ARBA" id="ARBA00022490"/>
    </source>
</evidence>
<dbReference type="InterPro" id="IPR029045">
    <property type="entry name" value="ClpP/crotonase-like_dom_sf"/>
</dbReference>
<keyword evidence="2" id="KW-0963">Cytoplasm</keyword>
<evidence type="ECO:0000256" key="3">
    <source>
        <dbReference type="ARBA" id="ARBA00022670"/>
    </source>
</evidence>
<accession>A0ABY7UP21</accession>
<evidence type="ECO:0000313" key="7">
    <source>
        <dbReference type="EMBL" id="WDA11414.1"/>
    </source>
</evidence>
<keyword evidence="8" id="KW-1185">Reference proteome</keyword>
<dbReference type="PANTHER" id="PTHR10381">
    <property type="entry name" value="ATP-DEPENDENT CLP PROTEASE PROTEOLYTIC SUBUNIT"/>
    <property type="match status" value="1"/>
</dbReference>
<dbReference type="InterPro" id="IPR001907">
    <property type="entry name" value="ClpP"/>
</dbReference>
<dbReference type="PRINTS" id="PR00127">
    <property type="entry name" value="CLPPROTEASEP"/>
</dbReference>
<evidence type="ECO:0000256" key="4">
    <source>
        <dbReference type="ARBA" id="ARBA00022801"/>
    </source>
</evidence>
<reference evidence="7 8" key="1">
    <citation type="submission" date="2023-02" db="EMBL/GenBank/DDBJ databases">
        <title>Whole genome sequenc of Paracoccus marcusii MBLB0836.</title>
        <authorList>
            <person name="Seo M.-J."/>
            <person name="Cho E.-S."/>
            <person name="Hwang C.Y."/>
        </authorList>
    </citation>
    <scope>NUCLEOTIDE SEQUENCE [LARGE SCALE GENOMIC DNA]</scope>
    <source>
        <strain evidence="7 8">MBLB0836</strain>
    </source>
</reference>
<organism evidence="7 8">
    <name type="scientific">Paracoccus marcusii</name>
    <dbReference type="NCBI Taxonomy" id="59779"/>
    <lineage>
        <taxon>Bacteria</taxon>
        <taxon>Pseudomonadati</taxon>
        <taxon>Pseudomonadota</taxon>
        <taxon>Alphaproteobacteria</taxon>
        <taxon>Rhodobacterales</taxon>
        <taxon>Paracoccaceae</taxon>
        <taxon>Paracoccus</taxon>
    </lineage>
</organism>
<name>A0ABY7UP21_9RHOB</name>
<evidence type="ECO:0000256" key="6">
    <source>
        <dbReference type="RuleBase" id="RU003567"/>
    </source>
</evidence>
<evidence type="ECO:0000256" key="1">
    <source>
        <dbReference type="ARBA" id="ARBA00007039"/>
    </source>
</evidence>
<dbReference type="NCBIfam" id="NF045542">
    <property type="entry name" value="Clp_rel_HeadMat"/>
    <property type="match status" value="1"/>
</dbReference>